<comment type="caution">
    <text evidence="2">The sequence shown here is derived from an EMBL/GenBank/DDBJ whole genome shotgun (WGS) entry which is preliminary data.</text>
</comment>
<keyword evidence="2" id="KW-0808">Transferase</keyword>
<evidence type="ECO:0000313" key="2">
    <source>
        <dbReference type="EMBL" id="PFG20552.1"/>
    </source>
</evidence>
<dbReference type="RefSeq" id="WP_098469504.1">
    <property type="nucleotide sequence ID" value="NZ_PDJD01000001.1"/>
</dbReference>
<accession>A0A2A9D3L8</accession>
<dbReference type="Proteomes" id="UP000224915">
    <property type="component" value="Unassembled WGS sequence"/>
</dbReference>
<dbReference type="InterPro" id="IPR000600">
    <property type="entry name" value="ROK"/>
</dbReference>
<evidence type="ECO:0000256" key="1">
    <source>
        <dbReference type="ARBA" id="ARBA00006479"/>
    </source>
</evidence>
<gene>
    <name evidence="2" type="ORF">ATL40_2156</name>
</gene>
<dbReference type="PANTHER" id="PTHR18964">
    <property type="entry name" value="ROK (REPRESSOR, ORF, KINASE) FAMILY"/>
    <property type="match status" value="1"/>
</dbReference>
<dbReference type="SUPFAM" id="SSF53067">
    <property type="entry name" value="Actin-like ATPase domain"/>
    <property type="match status" value="2"/>
</dbReference>
<keyword evidence="2" id="KW-0418">Kinase</keyword>
<reference evidence="2 3" key="1">
    <citation type="submission" date="2017-10" db="EMBL/GenBank/DDBJ databases">
        <title>Sequencing the genomes of 1000 actinobacteria strains.</title>
        <authorList>
            <person name="Klenk H.-P."/>
        </authorList>
    </citation>
    <scope>NUCLEOTIDE SEQUENCE [LARGE SCALE GENOMIC DNA]</scope>
    <source>
        <strain evidence="2 3">DSM 21801</strain>
    </source>
</reference>
<dbReference type="EMBL" id="PDJD01000001">
    <property type="protein sequence ID" value="PFG20552.1"/>
    <property type="molecule type" value="Genomic_DNA"/>
</dbReference>
<organism evidence="2 3">
    <name type="scientific">Serinibacter salmoneus</name>
    <dbReference type="NCBI Taxonomy" id="556530"/>
    <lineage>
        <taxon>Bacteria</taxon>
        <taxon>Bacillati</taxon>
        <taxon>Actinomycetota</taxon>
        <taxon>Actinomycetes</taxon>
        <taxon>Micrococcales</taxon>
        <taxon>Beutenbergiaceae</taxon>
        <taxon>Serinibacter</taxon>
    </lineage>
</organism>
<comment type="similarity">
    <text evidence="1">Belongs to the ROK (NagC/XylR) family.</text>
</comment>
<name>A0A2A9D3L8_9MICO</name>
<sequence length="401" mass="41528">MESPAVARQHSLREMNLSTVLRTVFDAEMPISRAQVAARTGLTRATVSTLVDALVGARLLLELPPAAPTRAGRPAIPLAPHPRSLVGLGLEVNVNYLGICAVDLTGAVIRRWVSPAAPASRSAPEVLAELGTRAREMIADLAERGMAVGGARLALPGLVRPDTGRLEVAPNLNWHDLDPVPLLGLDGIQVEVRNEAKLAGLAQTPMRAGMTAGEPTAQLPATFLYVSADVGIGSAVLVARELYQGQHGWSGEIGHVVVEADGAPCSCGNRGCLEQYAGRSALLRAAGLPSSGDPGDVAAALERGDERALAAVATTATALARALGDALNLLDVDAVVLGGIYAPLFEALAPLVAPRLNDAVLSSRWAPITLHRAPVEGHAALIGGAREVLRAVLAAPTRWTG</sequence>
<dbReference type="Pfam" id="PF00480">
    <property type="entry name" value="ROK"/>
    <property type="match status" value="1"/>
</dbReference>
<dbReference type="Gene3D" id="1.10.10.10">
    <property type="entry name" value="Winged helix-like DNA-binding domain superfamily/Winged helix DNA-binding domain"/>
    <property type="match status" value="1"/>
</dbReference>
<evidence type="ECO:0000313" key="3">
    <source>
        <dbReference type="Proteomes" id="UP000224915"/>
    </source>
</evidence>
<proteinExistence type="inferred from homology"/>
<dbReference type="AlphaFoldDB" id="A0A2A9D3L8"/>
<protein>
    <submittedName>
        <fullName evidence="2">Putative NBD/HSP70 family sugar kinase</fullName>
    </submittedName>
</protein>
<dbReference type="InterPro" id="IPR043129">
    <property type="entry name" value="ATPase_NBD"/>
</dbReference>
<keyword evidence="3" id="KW-1185">Reference proteome</keyword>
<dbReference type="GO" id="GO:0016301">
    <property type="term" value="F:kinase activity"/>
    <property type="evidence" value="ECO:0007669"/>
    <property type="project" value="UniProtKB-KW"/>
</dbReference>
<dbReference type="OrthoDB" id="5174513at2"/>
<dbReference type="InterPro" id="IPR036388">
    <property type="entry name" value="WH-like_DNA-bd_sf"/>
</dbReference>
<dbReference type="InterPro" id="IPR036390">
    <property type="entry name" value="WH_DNA-bd_sf"/>
</dbReference>
<dbReference type="SUPFAM" id="SSF46785">
    <property type="entry name" value="Winged helix' DNA-binding domain"/>
    <property type="match status" value="1"/>
</dbReference>
<dbReference type="Gene3D" id="3.30.420.40">
    <property type="match status" value="2"/>
</dbReference>
<dbReference type="PANTHER" id="PTHR18964:SF149">
    <property type="entry name" value="BIFUNCTIONAL UDP-N-ACETYLGLUCOSAMINE 2-EPIMERASE_N-ACETYLMANNOSAMINE KINASE"/>
    <property type="match status" value="1"/>
</dbReference>